<protein>
    <recommendedName>
        <fullName evidence="3">Serine hydrolase domain-containing protein</fullName>
    </recommendedName>
</protein>
<dbReference type="Pfam" id="PF03959">
    <property type="entry name" value="FSH1"/>
    <property type="match status" value="1"/>
</dbReference>
<dbReference type="AlphaFoldDB" id="J4IB27"/>
<dbReference type="GO" id="GO:0005634">
    <property type="term" value="C:nucleus"/>
    <property type="evidence" value="ECO:0007669"/>
    <property type="project" value="TreeGrafter"/>
</dbReference>
<dbReference type="InterPro" id="IPR050593">
    <property type="entry name" value="LovG"/>
</dbReference>
<feature type="domain" description="Serine hydrolase" evidence="3">
    <location>
        <begin position="47"/>
        <end position="250"/>
    </location>
</feature>
<dbReference type="EMBL" id="HE797135">
    <property type="protein sequence ID" value="CCM03931.1"/>
    <property type="molecule type" value="Genomic_DNA"/>
</dbReference>
<organism evidence="4 5">
    <name type="scientific">Fibroporia radiculosa</name>
    <dbReference type="NCBI Taxonomy" id="599839"/>
    <lineage>
        <taxon>Eukaryota</taxon>
        <taxon>Fungi</taxon>
        <taxon>Dikarya</taxon>
        <taxon>Basidiomycota</taxon>
        <taxon>Agaricomycotina</taxon>
        <taxon>Agaricomycetes</taxon>
        <taxon>Polyporales</taxon>
        <taxon>Fibroporiaceae</taxon>
        <taxon>Fibroporia</taxon>
    </lineage>
</organism>
<dbReference type="OrthoDB" id="2094269at2759"/>
<gene>
    <name evidence="4" type="ORF">FIBRA_06083</name>
</gene>
<evidence type="ECO:0000259" key="3">
    <source>
        <dbReference type="Pfam" id="PF03959"/>
    </source>
</evidence>
<name>J4IB27_9APHY</name>
<dbReference type="RefSeq" id="XP_012183214.1">
    <property type="nucleotide sequence ID" value="XM_012327824.1"/>
</dbReference>
<keyword evidence="5" id="KW-1185">Reference proteome</keyword>
<dbReference type="SUPFAM" id="SSF53474">
    <property type="entry name" value="alpha/beta-Hydrolases"/>
    <property type="match status" value="1"/>
</dbReference>
<evidence type="ECO:0000256" key="1">
    <source>
        <dbReference type="ARBA" id="ARBA00022801"/>
    </source>
</evidence>
<dbReference type="HOGENOM" id="CLU_051938_2_1_1"/>
<dbReference type="Gene3D" id="3.40.50.1820">
    <property type="entry name" value="alpha/beta hydrolase"/>
    <property type="match status" value="1"/>
</dbReference>
<dbReference type="PANTHER" id="PTHR48070:SF6">
    <property type="entry name" value="ESTERASE OVCA2"/>
    <property type="match status" value="1"/>
</dbReference>
<feature type="compositionally biased region" description="Polar residues" evidence="2">
    <location>
        <begin position="262"/>
        <end position="292"/>
    </location>
</feature>
<dbReference type="PANTHER" id="PTHR48070">
    <property type="entry name" value="ESTERASE OVCA2"/>
    <property type="match status" value="1"/>
</dbReference>
<evidence type="ECO:0000313" key="4">
    <source>
        <dbReference type="EMBL" id="CCM03931.1"/>
    </source>
</evidence>
<accession>J4IB27</accession>
<evidence type="ECO:0000313" key="5">
    <source>
        <dbReference type="Proteomes" id="UP000006352"/>
    </source>
</evidence>
<dbReference type="GO" id="GO:0016787">
    <property type="term" value="F:hydrolase activity"/>
    <property type="evidence" value="ECO:0007669"/>
    <property type="project" value="UniProtKB-KW"/>
</dbReference>
<keyword evidence="1" id="KW-0378">Hydrolase</keyword>
<dbReference type="GeneID" id="24098842"/>
<dbReference type="GO" id="GO:0005737">
    <property type="term" value="C:cytoplasm"/>
    <property type="evidence" value="ECO:0007669"/>
    <property type="project" value="TreeGrafter"/>
</dbReference>
<evidence type="ECO:0000256" key="2">
    <source>
        <dbReference type="SAM" id="MobiDB-lite"/>
    </source>
</evidence>
<reference evidence="4 5" key="1">
    <citation type="journal article" date="2012" name="Appl. Environ. Microbiol.">
        <title>Short-read sequencing for genomic analysis of the brown rot fungus Fibroporia radiculosa.</title>
        <authorList>
            <person name="Tang J.D."/>
            <person name="Perkins A.D."/>
            <person name="Sonstegard T.S."/>
            <person name="Schroeder S.G."/>
            <person name="Burgess S.C."/>
            <person name="Diehl S.V."/>
        </authorList>
    </citation>
    <scope>NUCLEOTIDE SEQUENCE [LARGE SCALE GENOMIC DNA]</scope>
    <source>
        <strain evidence="4 5">TFFH 294</strain>
    </source>
</reference>
<dbReference type="InParanoid" id="J4IB27"/>
<sequence>MAAKATRKVLMLHGQVAVRAERDDLQQTGERHAAIFSGTLRTHSVCQLGALRKACAKDVEFVFVDAPYLLTPVDMANLNSNLNSSTRDDLGIEESAAVQDPALSPRGWWTVQGNRNVTMGLEESLSTLRDVLAKGRYDGVFGFSQGAAMAVLLAALLERPEVHAPFLIDGQPPHPPLQFCVSVASFRPQSPLCDSILLPSFSTPTLFILGKTDVVVVEERSKRVIDLSTHKRVEYHDGGHFVPSKAPWRKFLRSYIRDPTGDITSPGPSAVSENPSETSTPIQFEGTTAGAT</sequence>
<feature type="region of interest" description="Disordered" evidence="2">
    <location>
        <begin position="260"/>
        <end position="292"/>
    </location>
</feature>
<dbReference type="InterPro" id="IPR005645">
    <property type="entry name" value="FSH-like_dom"/>
</dbReference>
<dbReference type="InterPro" id="IPR029058">
    <property type="entry name" value="AB_hydrolase_fold"/>
</dbReference>
<dbReference type="STRING" id="599839.J4IB27"/>
<dbReference type="Proteomes" id="UP000006352">
    <property type="component" value="Unassembled WGS sequence"/>
</dbReference>
<proteinExistence type="predicted"/>